<keyword evidence="3" id="KW-1185">Reference proteome</keyword>
<dbReference type="Ensembl" id="ENSAMXT00000047256.1">
    <property type="protein sequence ID" value="ENSAMXP00000034023.1"/>
    <property type="gene ID" value="ENSAMXG00000042728.1"/>
</dbReference>
<proteinExistence type="predicted"/>
<protein>
    <submittedName>
        <fullName evidence="2">Uncharacterized protein</fullName>
    </submittedName>
</protein>
<organism evidence="2 3">
    <name type="scientific">Astyanax mexicanus</name>
    <name type="common">Blind cave fish</name>
    <name type="synonym">Astyanax fasciatus mexicanus</name>
    <dbReference type="NCBI Taxonomy" id="7994"/>
    <lineage>
        <taxon>Eukaryota</taxon>
        <taxon>Metazoa</taxon>
        <taxon>Chordata</taxon>
        <taxon>Craniata</taxon>
        <taxon>Vertebrata</taxon>
        <taxon>Euteleostomi</taxon>
        <taxon>Actinopterygii</taxon>
        <taxon>Neopterygii</taxon>
        <taxon>Teleostei</taxon>
        <taxon>Ostariophysi</taxon>
        <taxon>Characiformes</taxon>
        <taxon>Characoidei</taxon>
        <taxon>Acestrorhamphidae</taxon>
        <taxon>Acestrorhamphinae</taxon>
        <taxon>Astyanax</taxon>
    </lineage>
</organism>
<dbReference type="InParanoid" id="A0A3B1IVR2"/>
<dbReference type="Proteomes" id="UP000018467">
    <property type="component" value="Unassembled WGS sequence"/>
</dbReference>
<feature type="compositionally biased region" description="Basic and acidic residues" evidence="1">
    <location>
        <begin position="36"/>
        <end position="46"/>
    </location>
</feature>
<feature type="region of interest" description="Disordered" evidence="1">
    <location>
        <begin position="24"/>
        <end position="56"/>
    </location>
</feature>
<accession>A0A3B1IVR2</accession>
<reference evidence="3" key="1">
    <citation type="submission" date="2013-03" db="EMBL/GenBank/DDBJ databases">
        <authorList>
            <person name="Jeffery W."/>
            <person name="Warren W."/>
            <person name="Wilson R.K."/>
        </authorList>
    </citation>
    <scope>NUCLEOTIDE SEQUENCE</scope>
    <source>
        <strain evidence="3">female</strain>
    </source>
</reference>
<reference evidence="2" key="4">
    <citation type="submission" date="2025-09" db="UniProtKB">
        <authorList>
            <consortium name="Ensembl"/>
        </authorList>
    </citation>
    <scope>IDENTIFICATION</scope>
</reference>
<evidence type="ECO:0000313" key="3">
    <source>
        <dbReference type="Proteomes" id="UP000018467"/>
    </source>
</evidence>
<dbReference type="Bgee" id="ENSAMXG00000042728">
    <property type="expression patterns" value="Expressed in intestine"/>
</dbReference>
<evidence type="ECO:0000256" key="1">
    <source>
        <dbReference type="SAM" id="MobiDB-lite"/>
    </source>
</evidence>
<reference evidence="2" key="3">
    <citation type="submission" date="2025-08" db="UniProtKB">
        <authorList>
            <consortium name="Ensembl"/>
        </authorList>
    </citation>
    <scope>IDENTIFICATION</scope>
</reference>
<sequence>YLEKNENENTSGISRDSEIKTILANMVKPLPTTSEADCREWREPRRGRNKKRMSCP</sequence>
<reference evidence="3" key="2">
    <citation type="journal article" date="2014" name="Nat. Commun.">
        <title>The cavefish genome reveals candidate genes for eye loss.</title>
        <authorList>
            <person name="McGaugh S.E."/>
            <person name="Gross J.B."/>
            <person name="Aken B."/>
            <person name="Blin M."/>
            <person name="Borowsky R."/>
            <person name="Chalopin D."/>
            <person name="Hinaux H."/>
            <person name="Jeffery W.R."/>
            <person name="Keene A."/>
            <person name="Ma L."/>
            <person name="Minx P."/>
            <person name="Murphy D."/>
            <person name="O'Quin K.E."/>
            <person name="Retaux S."/>
            <person name="Rohner N."/>
            <person name="Searle S.M."/>
            <person name="Stahl B.A."/>
            <person name="Tabin C."/>
            <person name="Volff J.N."/>
            <person name="Yoshizawa M."/>
            <person name="Warren W.C."/>
        </authorList>
    </citation>
    <scope>NUCLEOTIDE SEQUENCE [LARGE SCALE GENOMIC DNA]</scope>
    <source>
        <strain evidence="3">female</strain>
    </source>
</reference>
<feature type="compositionally biased region" description="Basic residues" evidence="1">
    <location>
        <begin position="47"/>
        <end position="56"/>
    </location>
</feature>
<evidence type="ECO:0000313" key="2">
    <source>
        <dbReference type="Ensembl" id="ENSAMXP00000034023.1"/>
    </source>
</evidence>
<name>A0A3B1IVR2_ASTMX</name>
<dbReference type="AlphaFoldDB" id="A0A3B1IVR2"/>